<evidence type="ECO:0000256" key="8">
    <source>
        <dbReference type="PIRSR" id="PIRSR602481-2"/>
    </source>
</evidence>
<dbReference type="PANTHER" id="PTHR33202">
    <property type="entry name" value="ZINC UPTAKE REGULATION PROTEIN"/>
    <property type="match status" value="1"/>
</dbReference>
<evidence type="ECO:0000256" key="5">
    <source>
        <dbReference type="ARBA" id="ARBA00023125"/>
    </source>
</evidence>
<keyword evidence="3 7" id="KW-0862">Zinc</keyword>
<feature type="binding site" evidence="8">
    <location>
        <position position="87"/>
    </location>
    <ligand>
        <name>Fe cation</name>
        <dbReference type="ChEBI" id="CHEBI:24875"/>
    </ligand>
</feature>
<keyword evidence="5" id="KW-0238">DNA-binding</keyword>
<comment type="caution">
    <text evidence="9">The sequence shown here is derived from an EMBL/GenBank/DDBJ whole genome shotgun (WGS) entry which is preliminary data.</text>
</comment>
<dbReference type="GO" id="GO:0003700">
    <property type="term" value="F:DNA-binding transcription factor activity"/>
    <property type="evidence" value="ECO:0007669"/>
    <property type="project" value="InterPro"/>
</dbReference>
<dbReference type="InterPro" id="IPR002481">
    <property type="entry name" value="FUR"/>
</dbReference>
<dbReference type="Pfam" id="PF01475">
    <property type="entry name" value="FUR"/>
    <property type="match status" value="1"/>
</dbReference>
<evidence type="ECO:0000256" key="7">
    <source>
        <dbReference type="PIRSR" id="PIRSR602481-1"/>
    </source>
</evidence>
<dbReference type="Proteomes" id="UP000019141">
    <property type="component" value="Unassembled WGS sequence"/>
</dbReference>
<dbReference type="InterPro" id="IPR036388">
    <property type="entry name" value="WH-like_DNA-bd_sf"/>
</dbReference>
<feature type="binding site" evidence="7">
    <location>
        <position position="134"/>
    </location>
    <ligand>
        <name>Zn(2+)</name>
        <dbReference type="ChEBI" id="CHEBI:29105"/>
    </ligand>
</feature>
<keyword evidence="6" id="KW-0804">Transcription</keyword>
<organism evidence="9 10">
    <name type="scientific">Entotheonella factor</name>
    <dbReference type="NCBI Taxonomy" id="1429438"/>
    <lineage>
        <taxon>Bacteria</taxon>
        <taxon>Pseudomonadati</taxon>
        <taxon>Nitrospinota/Tectimicrobiota group</taxon>
        <taxon>Candidatus Tectimicrobiota</taxon>
        <taxon>Candidatus Entotheonellia</taxon>
        <taxon>Candidatus Entotheonellales</taxon>
        <taxon>Candidatus Entotheonellaceae</taxon>
        <taxon>Candidatus Entotheonella</taxon>
    </lineage>
</organism>
<evidence type="ECO:0000313" key="9">
    <source>
        <dbReference type="EMBL" id="ETW96053.1"/>
    </source>
</evidence>
<dbReference type="PANTHER" id="PTHR33202:SF7">
    <property type="entry name" value="FERRIC UPTAKE REGULATION PROTEIN"/>
    <property type="match status" value="1"/>
</dbReference>
<comment type="similarity">
    <text evidence="1">Belongs to the Fur family.</text>
</comment>
<dbReference type="InterPro" id="IPR036390">
    <property type="entry name" value="WH_DNA-bd_sf"/>
</dbReference>
<dbReference type="GO" id="GO:0000976">
    <property type="term" value="F:transcription cis-regulatory region binding"/>
    <property type="evidence" value="ECO:0007669"/>
    <property type="project" value="TreeGrafter"/>
</dbReference>
<keyword evidence="10" id="KW-1185">Reference proteome</keyword>
<keyword evidence="2" id="KW-0678">Repressor</keyword>
<dbReference type="GO" id="GO:0045892">
    <property type="term" value="P:negative regulation of DNA-templated transcription"/>
    <property type="evidence" value="ECO:0007669"/>
    <property type="project" value="TreeGrafter"/>
</dbReference>
<sequence>MPHRVEQLHRAGLKATGPRLMILEAIGNHLHHPTVEDIYTSLIHDHPSLSRSTVYETLDVFIRNGLCRRVTGAGDRMRVDGTPQDHDHAVCQSCGDIFDIDRQVFPLPSPPAQLPNGLQVKGLRLEYEVICSACREPAEG</sequence>
<reference evidence="9 10" key="1">
    <citation type="journal article" date="2014" name="Nature">
        <title>An environmental bacterial taxon with a large and distinct metabolic repertoire.</title>
        <authorList>
            <person name="Wilson M.C."/>
            <person name="Mori T."/>
            <person name="Ruckert C."/>
            <person name="Uria A.R."/>
            <person name="Helf M.J."/>
            <person name="Takada K."/>
            <person name="Gernert C."/>
            <person name="Steffens U.A."/>
            <person name="Heycke N."/>
            <person name="Schmitt S."/>
            <person name="Rinke C."/>
            <person name="Helfrich E.J."/>
            <person name="Brachmann A.O."/>
            <person name="Gurgui C."/>
            <person name="Wakimoto T."/>
            <person name="Kracht M."/>
            <person name="Crusemann M."/>
            <person name="Hentschel U."/>
            <person name="Abe I."/>
            <person name="Matsunaga S."/>
            <person name="Kalinowski J."/>
            <person name="Takeyama H."/>
            <person name="Piel J."/>
        </authorList>
    </citation>
    <scope>NUCLEOTIDE SEQUENCE [LARGE SCALE GENOMIC DNA]</scope>
    <source>
        <strain evidence="10">TSY1</strain>
    </source>
</reference>
<proteinExistence type="inferred from homology"/>
<protein>
    <recommendedName>
        <fullName evidence="11">Fur family transcriptional regulator</fullName>
    </recommendedName>
</protein>
<evidence type="ECO:0000256" key="4">
    <source>
        <dbReference type="ARBA" id="ARBA00023015"/>
    </source>
</evidence>
<feature type="binding site" evidence="7">
    <location>
        <position position="91"/>
    </location>
    <ligand>
        <name>Zn(2+)</name>
        <dbReference type="ChEBI" id="CHEBI:29105"/>
    </ligand>
</feature>
<feature type="binding site" evidence="7">
    <location>
        <position position="94"/>
    </location>
    <ligand>
        <name>Zn(2+)</name>
        <dbReference type="ChEBI" id="CHEBI:29105"/>
    </ligand>
</feature>
<dbReference type="SUPFAM" id="SSF46785">
    <property type="entry name" value="Winged helix' DNA-binding domain"/>
    <property type="match status" value="1"/>
</dbReference>
<keyword evidence="7" id="KW-0479">Metal-binding</keyword>
<dbReference type="InterPro" id="IPR043135">
    <property type="entry name" value="Fur_C"/>
</dbReference>
<keyword evidence="8" id="KW-0408">Iron</keyword>
<dbReference type="GO" id="GO:1900376">
    <property type="term" value="P:regulation of secondary metabolite biosynthetic process"/>
    <property type="evidence" value="ECO:0007669"/>
    <property type="project" value="TreeGrafter"/>
</dbReference>
<dbReference type="AlphaFoldDB" id="W4LD89"/>
<dbReference type="HOGENOM" id="CLU_096072_4_2_7"/>
<accession>W4LD89</accession>
<dbReference type="Gene3D" id="3.30.1490.190">
    <property type="match status" value="1"/>
</dbReference>
<gene>
    <name evidence="9" type="ORF">ETSY1_28145</name>
</gene>
<dbReference type="Gene3D" id="1.10.10.10">
    <property type="entry name" value="Winged helix-like DNA-binding domain superfamily/Winged helix DNA-binding domain"/>
    <property type="match status" value="1"/>
</dbReference>
<comment type="cofactor">
    <cofactor evidence="8">
        <name>Mn(2+)</name>
        <dbReference type="ChEBI" id="CHEBI:29035"/>
    </cofactor>
    <cofactor evidence="8">
        <name>Fe(2+)</name>
        <dbReference type="ChEBI" id="CHEBI:29033"/>
    </cofactor>
    <text evidence="8">Binds 1 Mn(2+) or Fe(2+) ion per subunit.</text>
</comment>
<evidence type="ECO:0008006" key="11">
    <source>
        <dbReference type="Google" id="ProtNLM"/>
    </source>
</evidence>
<dbReference type="GO" id="GO:0008270">
    <property type="term" value="F:zinc ion binding"/>
    <property type="evidence" value="ECO:0007669"/>
    <property type="project" value="TreeGrafter"/>
</dbReference>
<evidence type="ECO:0000256" key="6">
    <source>
        <dbReference type="ARBA" id="ARBA00023163"/>
    </source>
</evidence>
<comment type="cofactor">
    <cofactor evidence="7">
        <name>Zn(2+)</name>
        <dbReference type="ChEBI" id="CHEBI:29105"/>
    </cofactor>
    <text evidence="7">Binds 1 zinc ion per subunit.</text>
</comment>
<feature type="binding site" evidence="7">
    <location>
        <position position="131"/>
    </location>
    <ligand>
        <name>Zn(2+)</name>
        <dbReference type="ChEBI" id="CHEBI:29105"/>
    </ligand>
</feature>
<keyword evidence="4" id="KW-0805">Transcription regulation</keyword>
<dbReference type="CDD" id="cd07153">
    <property type="entry name" value="Fur_like"/>
    <property type="match status" value="1"/>
</dbReference>
<evidence type="ECO:0000256" key="2">
    <source>
        <dbReference type="ARBA" id="ARBA00022491"/>
    </source>
</evidence>
<evidence type="ECO:0000256" key="3">
    <source>
        <dbReference type="ARBA" id="ARBA00022833"/>
    </source>
</evidence>
<dbReference type="EMBL" id="AZHW01000841">
    <property type="protein sequence ID" value="ETW96053.1"/>
    <property type="molecule type" value="Genomic_DNA"/>
</dbReference>
<evidence type="ECO:0000256" key="1">
    <source>
        <dbReference type="ARBA" id="ARBA00007957"/>
    </source>
</evidence>
<name>W4LD89_ENTF1</name>
<evidence type="ECO:0000313" key="10">
    <source>
        <dbReference type="Proteomes" id="UP000019141"/>
    </source>
</evidence>